<feature type="compositionally biased region" description="Basic and acidic residues" evidence="1">
    <location>
        <begin position="21"/>
        <end position="36"/>
    </location>
</feature>
<dbReference type="KEGG" id="vg:12978849"/>
<evidence type="ECO:0000313" key="3">
    <source>
        <dbReference type="Proteomes" id="UP000002876"/>
    </source>
</evidence>
<dbReference type="RefSeq" id="YP_006382923.1">
    <property type="nucleotide sequence ID" value="NC_017973.1"/>
</dbReference>
<dbReference type="GeneID" id="12978849"/>
<dbReference type="EMBL" id="JF946695">
    <property type="protein sequence ID" value="AFI24913.1"/>
    <property type="molecule type" value="Genomic_DNA"/>
</dbReference>
<proteinExistence type="predicted"/>
<feature type="region of interest" description="Disordered" evidence="1">
    <location>
        <begin position="1"/>
        <end position="36"/>
    </location>
</feature>
<dbReference type="Proteomes" id="UP000002876">
    <property type="component" value="Segment"/>
</dbReference>
<evidence type="ECO:0000256" key="1">
    <source>
        <dbReference type="SAM" id="MobiDB-lite"/>
    </source>
</evidence>
<sequence length="259" mass="28678">MPPTELEKKRGEYNQIAIDAQKQHAPTDEKREAKRKQLMDRVGGDWQALDPDHHDAIKVAMDDAMRKILSEEEIVHRTKHFGDLLDSGRLKSLFEVGFSAGGDTPTERALLEDAWFGAGKVPPIYSAIEFNGAPTAGLGMYGGTKLYMKDSVKDRVTVTIGDSLMSSWDVFPGRPGDGVGLWASLSKIEGLVDPSKTREENMQAVYDSFKKYGTLDGFIEAQIHGGVLVEDIKKVVFTQPPSPIFTDKLDELGIPWEVQ</sequence>
<reference evidence="2 3" key="1">
    <citation type="journal article" date="2012" name="J. Virol.">
        <title>Biology of a Novel Mycobacteriophage, SWU1, Isolated from Chinese Soil as Revealed by Genomic Characteristics.</title>
        <authorList>
            <person name="Fan X."/>
            <person name="Teng T."/>
            <person name="Wang H."/>
            <person name="Xie J."/>
        </authorList>
    </citation>
    <scope>NUCLEOTIDE SEQUENCE [LARGE SCALE GENOMIC DNA]</scope>
</reference>
<accession>I1V1D5</accession>
<dbReference type="OrthoDB" id="5733at10239"/>
<evidence type="ECO:0000313" key="2">
    <source>
        <dbReference type="EMBL" id="AFI24913.1"/>
    </source>
</evidence>
<name>I1V1D5_9CAUD</name>
<keyword evidence="3" id="KW-1185">Reference proteome</keyword>
<organism evidence="2 3">
    <name type="scientific">Mycobacterium phage SWU1</name>
    <dbReference type="NCBI Taxonomy" id="1175504"/>
    <lineage>
        <taxon>Viruses</taxon>
        <taxon>Duplodnaviria</taxon>
        <taxon>Heunggongvirae</taxon>
        <taxon>Uroviricota</taxon>
        <taxon>Caudoviricetes</taxon>
        <taxon>Fromanvirus</taxon>
        <taxon>Fromanvirus SWU1</taxon>
    </lineage>
</organism>
<feature type="compositionally biased region" description="Basic and acidic residues" evidence="1">
    <location>
        <begin position="1"/>
        <end position="12"/>
    </location>
</feature>
<protein>
    <submittedName>
        <fullName evidence="2">Uncharacterized protein</fullName>
    </submittedName>
</protein>